<dbReference type="PANTHER" id="PTHR45436:SF5">
    <property type="entry name" value="SENSOR HISTIDINE KINASE TRCS"/>
    <property type="match status" value="1"/>
</dbReference>
<name>A0A0H3C4S8_CAUVN</name>
<comment type="subcellular location">
    <subcellularLocation>
        <location evidence="2">Membrane</location>
    </subcellularLocation>
</comment>
<evidence type="ECO:0000256" key="3">
    <source>
        <dbReference type="ARBA" id="ARBA00012438"/>
    </source>
</evidence>
<protein>
    <recommendedName>
        <fullName evidence="3">histidine kinase</fullName>
        <ecNumber evidence="3">2.7.13.3</ecNumber>
    </recommendedName>
</protein>
<evidence type="ECO:0000256" key="11">
    <source>
        <dbReference type="SAM" id="MobiDB-lite"/>
    </source>
</evidence>
<dbReference type="Pfam" id="PF02518">
    <property type="entry name" value="HATPase_c"/>
    <property type="match status" value="1"/>
</dbReference>
<dbReference type="InterPro" id="IPR003594">
    <property type="entry name" value="HATPase_dom"/>
</dbReference>
<organism evidence="15 16">
    <name type="scientific">Caulobacter vibrioides (strain NA1000 / CB15N)</name>
    <name type="common">Caulobacter crescentus</name>
    <dbReference type="NCBI Taxonomy" id="565050"/>
    <lineage>
        <taxon>Bacteria</taxon>
        <taxon>Pseudomonadati</taxon>
        <taxon>Pseudomonadota</taxon>
        <taxon>Alphaproteobacteria</taxon>
        <taxon>Caulobacterales</taxon>
        <taxon>Caulobacteraceae</taxon>
        <taxon>Caulobacter</taxon>
    </lineage>
</organism>
<dbReference type="EMBL" id="CP001340">
    <property type="protein sequence ID" value="ACL93705.1"/>
    <property type="molecule type" value="Genomic_DNA"/>
</dbReference>
<keyword evidence="8 12" id="KW-1133">Transmembrane helix</keyword>
<feature type="compositionally biased region" description="Basic and acidic residues" evidence="11">
    <location>
        <begin position="137"/>
        <end position="156"/>
    </location>
</feature>
<evidence type="ECO:0000256" key="7">
    <source>
        <dbReference type="ARBA" id="ARBA00022777"/>
    </source>
</evidence>
<evidence type="ECO:0000313" key="15">
    <source>
        <dbReference type="EMBL" id="ACL93705.1"/>
    </source>
</evidence>
<dbReference type="OrthoDB" id="9805942at2"/>
<dbReference type="SMART" id="SM00388">
    <property type="entry name" value="HisKA"/>
    <property type="match status" value="1"/>
</dbReference>
<keyword evidence="10 12" id="KW-0472">Membrane</keyword>
<dbReference type="Proteomes" id="UP000001364">
    <property type="component" value="Chromosome"/>
</dbReference>
<dbReference type="PROSITE" id="PS50109">
    <property type="entry name" value="HIS_KIN"/>
    <property type="match status" value="1"/>
</dbReference>
<evidence type="ECO:0000256" key="4">
    <source>
        <dbReference type="ARBA" id="ARBA00022553"/>
    </source>
</evidence>
<dbReference type="SMR" id="A0A0H3C4S8"/>
<feature type="domain" description="Histidine kinase" evidence="13">
    <location>
        <begin position="306"/>
        <end position="533"/>
    </location>
</feature>
<gene>
    <name evidence="15" type="primary">chvG</name>
    <name evidence="15" type="ordered locus">CCNA_00238</name>
</gene>
<keyword evidence="9" id="KW-0902">Two-component regulatory system</keyword>
<dbReference type="InterPro" id="IPR036890">
    <property type="entry name" value="HATPase_C_sf"/>
</dbReference>
<dbReference type="Gene3D" id="6.10.340.10">
    <property type="match status" value="1"/>
</dbReference>
<dbReference type="GeneID" id="7330284"/>
<dbReference type="EC" id="2.7.13.3" evidence="3"/>
<evidence type="ECO:0000259" key="14">
    <source>
        <dbReference type="PROSITE" id="PS50885"/>
    </source>
</evidence>
<feature type="transmembrane region" description="Helical" evidence="12">
    <location>
        <begin position="27"/>
        <end position="49"/>
    </location>
</feature>
<dbReference type="InterPro" id="IPR004358">
    <property type="entry name" value="Sig_transdc_His_kin-like_C"/>
</dbReference>
<evidence type="ECO:0000256" key="5">
    <source>
        <dbReference type="ARBA" id="ARBA00022679"/>
    </source>
</evidence>
<sequence>MATVIAKPEAIAPEPKRRFTWPRGSRLGRLIVVLNVVALAIVIVGALILNELRNGLVNARIDSLSTQGELIANVIDQSATVGEPEPALDPYTASQIFQLLFIPRSQRARLFDAQGKALADSFVVADRVDWKVLPPARKPDQKDDDARTTPDRAAKAKRAQEALANEIAQAMRGRTVAGTRIAENGERVVSVSIPIQHVKAVLGVLTLEASDVDEIIAAQRKALLPFIAVAMLAILTSSVLLHRLIAVPVLRLARAADHVRLQGARAISLPDLSERKDELGDLSRSLEDMTHSLSERMDAIERFAADVAHEIKNPLTSIRSAIETLDLVTEPAARARLLAILQNDVNRLDRLVTDISNASRLDAELSREHPKALDLGRLLTEVVSLYENQWRPGDAPGSVRVSLSLADPSQPAIILGRETPIGQVFRNLIDNARSFSPADGEVRVTLSRTRGGLIAAVEDDGPGMPPENLETIFERFYTSRPKGRAFGGNSGLGLSIARQIVETHGGTVHAENRKDANGAVVGARFVVELPDARE</sequence>
<dbReference type="GO" id="GO:0016020">
    <property type="term" value="C:membrane"/>
    <property type="evidence" value="ECO:0007669"/>
    <property type="project" value="UniProtKB-SubCell"/>
</dbReference>
<dbReference type="PROSITE" id="PS50885">
    <property type="entry name" value="HAMP"/>
    <property type="match status" value="1"/>
</dbReference>
<dbReference type="PhylomeDB" id="A0A0H3C4S8"/>
<dbReference type="CDD" id="cd00082">
    <property type="entry name" value="HisKA"/>
    <property type="match status" value="1"/>
</dbReference>
<dbReference type="InterPro" id="IPR036097">
    <property type="entry name" value="HisK_dim/P_sf"/>
</dbReference>
<dbReference type="InterPro" id="IPR050428">
    <property type="entry name" value="TCS_sensor_his_kinase"/>
</dbReference>
<dbReference type="HOGENOM" id="CLU_000445_89_6_5"/>
<dbReference type="Pfam" id="PF00672">
    <property type="entry name" value="HAMP"/>
    <property type="match status" value="1"/>
</dbReference>
<dbReference type="InterPro" id="IPR003660">
    <property type="entry name" value="HAMP_dom"/>
</dbReference>
<feature type="region of interest" description="Disordered" evidence="11">
    <location>
        <begin position="134"/>
        <end position="156"/>
    </location>
</feature>
<evidence type="ECO:0000256" key="10">
    <source>
        <dbReference type="ARBA" id="ARBA00023136"/>
    </source>
</evidence>
<dbReference type="PATRIC" id="fig|565050.3.peg.234"/>
<dbReference type="AlphaFoldDB" id="A0A0H3C4S8"/>
<dbReference type="SUPFAM" id="SSF55874">
    <property type="entry name" value="ATPase domain of HSP90 chaperone/DNA topoisomerase II/histidine kinase"/>
    <property type="match status" value="1"/>
</dbReference>
<reference evidence="15 16" key="1">
    <citation type="journal article" date="2010" name="J. Bacteriol.">
        <title>The genetic basis of laboratory adaptation in Caulobacter crescentus.</title>
        <authorList>
            <person name="Marks M.E."/>
            <person name="Castro-Rojas C.M."/>
            <person name="Teiling C."/>
            <person name="Du L."/>
            <person name="Kapatral V."/>
            <person name="Walunas T.L."/>
            <person name="Crosson S."/>
        </authorList>
    </citation>
    <scope>NUCLEOTIDE SEQUENCE [LARGE SCALE GENOMIC DNA]</scope>
    <source>
        <strain evidence="16">NA1000 / CB15N</strain>
    </source>
</reference>
<accession>A0A0H3C4S8</accession>
<dbReference type="CDD" id="cd06225">
    <property type="entry name" value="HAMP"/>
    <property type="match status" value="1"/>
</dbReference>
<dbReference type="GO" id="GO:0000155">
    <property type="term" value="F:phosphorelay sensor kinase activity"/>
    <property type="evidence" value="ECO:0007669"/>
    <property type="project" value="InterPro"/>
</dbReference>
<dbReference type="PANTHER" id="PTHR45436">
    <property type="entry name" value="SENSOR HISTIDINE KINASE YKOH"/>
    <property type="match status" value="1"/>
</dbReference>
<evidence type="ECO:0000256" key="12">
    <source>
        <dbReference type="SAM" id="Phobius"/>
    </source>
</evidence>
<evidence type="ECO:0000259" key="13">
    <source>
        <dbReference type="PROSITE" id="PS50109"/>
    </source>
</evidence>
<dbReference type="SUPFAM" id="SSF47384">
    <property type="entry name" value="Homodimeric domain of signal transducing histidine kinase"/>
    <property type="match status" value="1"/>
</dbReference>
<keyword evidence="6 12" id="KW-0812">Transmembrane</keyword>
<keyword evidence="5 15" id="KW-0808">Transferase</keyword>
<dbReference type="InterPro" id="IPR003661">
    <property type="entry name" value="HisK_dim/P_dom"/>
</dbReference>
<dbReference type="Gene3D" id="3.30.565.10">
    <property type="entry name" value="Histidine kinase-like ATPase, C-terminal domain"/>
    <property type="match status" value="1"/>
</dbReference>
<dbReference type="KEGG" id="ccs:CCNA_00238"/>
<evidence type="ECO:0000256" key="1">
    <source>
        <dbReference type="ARBA" id="ARBA00000085"/>
    </source>
</evidence>
<dbReference type="RefSeq" id="WP_010918127.1">
    <property type="nucleotide sequence ID" value="NC_011916.1"/>
</dbReference>
<comment type="catalytic activity">
    <reaction evidence="1">
        <text>ATP + protein L-histidine = ADP + protein N-phospho-L-histidine.</text>
        <dbReference type="EC" id="2.7.13.3"/>
    </reaction>
</comment>
<dbReference type="SMART" id="SM00387">
    <property type="entry name" value="HATPase_c"/>
    <property type="match status" value="1"/>
</dbReference>
<dbReference type="InterPro" id="IPR025908">
    <property type="entry name" value="Sensor_TM1"/>
</dbReference>
<evidence type="ECO:0000256" key="2">
    <source>
        <dbReference type="ARBA" id="ARBA00004370"/>
    </source>
</evidence>
<dbReference type="Pfam" id="PF00512">
    <property type="entry name" value="HisKA"/>
    <property type="match status" value="1"/>
</dbReference>
<evidence type="ECO:0000256" key="8">
    <source>
        <dbReference type="ARBA" id="ARBA00022989"/>
    </source>
</evidence>
<proteinExistence type="predicted"/>
<dbReference type="SMART" id="SM00304">
    <property type="entry name" value="HAMP"/>
    <property type="match status" value="1"/>
</dbReference>
<dbReference type="Gene3D" id="1.10.287.130">
    <property type="match status" value="1"/>
</dbReference>
<dbReference type="RefSeq" id="YP_002515613.1">
    <property type="nucleotide sequence ID" value="NC_011916.1"/>
</dbReference>
<dbReference type="InterPro" id="IPR005467">
    <property type="entry name" value="His_kinase_dom"/>
</dbReference>
<evidence type="ECO:0000256" key="9">
    <source>
        <dbReference type="ARBA" id="ARBA00023012"/>
    </source>
</evidence>
<feature type="domain" description="HAMP" evidence="14">
    <location>
        <begin position="243"/>
        <end position="298"/>
    </location>
</feature>
<keyword evidence="4" id="KW-0597">Phosphoprotein</keyword>
<keyword evidence="16" id="KW-1185">Reference proteome</keyword>
<keyword evidence="7 15" id="KW-0418">Kinase</keyword>
<dbReference type="PRINTS" id="PR00344">
    <property type="entry name" value="BCTRLSENSOR"/>
</dbReference>
<dbReference type="Pfam" id="PF13755">
    <property type="entry name" value="Sensor_TM1"/>
    <property type="match status" value="1"/>
</dbReference>
<evidence type="ECO:0000256" key="6">
    <source>
        <dbReference type="ARBA" id="ARBA00022692"/>
    </source>
</evidence>
<evidence type="ECO:0000313" key="16">
    <source>
        <dbReference type="Proteomes" id="UP000001364"/>
    </source>
</evidence>